<protein>
    <recommendedName>
        <fullName evidence="2">histidine kinase</fullName>
        <ecNumber evidence="2">2.7.13.3</ecNumber>
    </recommendedName>
</protein>
<dbReference type="InterPro" id="IPR036890">
    <property type="entry name" value="HATPase_C_sf"/>
</dbReference>
<evidence type="ECO:0000256" key="5">
    <source>
        <dbReference type="ARBA" id="ARBA00022741"/>
    </source>
</evidence>
<comment type="caution">
    <text evidence="13">The sequence shown here is derived from an EMBL/GenBank/DDBJ whole genome shotgun (WGS) entry which is preliminary data.</text>
</comment>
<feature type="domain" description="Signal transduction histidine kinase subgroup 3 dimerisation and phosphoacceptor" evidence="12">
    <location>
        <begin position="218"/>
        <end position="287"/>
    </location>
</feature>
<sequence length="434" mass="45663">MRWSDLLDRDHRLRSIQDMLPGARGLPGGPQERRPAEVAVRFVVLLLLALIQFNDVGQGGWHGIGLLAGVVSALCVLGWGAWVLGWGMPWRWSPYLALSGLLVLGTGGALLTGVLTQYVGVSPVFPAIASVVVSVRWPALRAALVVGWFEAVLLVSAATQGWHHFGTTGLGYASMLAGMYGLGVGRRSYILRAESAEQLLAETERANHEQAHAAALAERSRIAREIHDVLAHSLAALTVQLEAADALLEAGGEASVAKAHDYVAKSRRIAREGLIETRRAIAALREDAPPMPELLHALADAYEGDTGADTEVKISGLPRPLAADAGLTVYRAAQESLTNVRKHAPGAPVRIRLLFGDGRVELSVANGAPTAPPTALADSGGGYGLSGLKERAELIGGTLEAGPLAPGEEFGGAGGPDEDGRARTGWQVTLRLHG</sequence>
<keyword evidence="8" id="KW-0902">Two-component regulatory system</keyword>
<feature type="transmembrane region" description="Helical" evidence="10">
    <location>
        <begin position="96"/>
        <end position="119"/>
    </location>
</feature>
<keyword evidence="14" id="KW-1185">Reference proteome</keyword>
<dbReference type="InterPro" id="IPR050482">
    <property type="entry name" value="Sensor_HK_TwoCompSys"/>
</dbReference>
<evidence type="ECO:0000256" key="1">
    <source>
        <dbReference type="ARBA" id="ARBA00000085"/>
    </source>
</evidence>
<evidence type="ECO:0000259" key="12">
    <source>
        <dbReference type="Pfam" id="PF07730"/>
    </source>
</evidence>
<keyword evidence="5" id="KW-0547">Nucleotide-binding</keyword>
<feature type="transmembrane region" description="Helical" evidence="10">
    <location>
        <begin position="38"/>
        <end position="54"/>
    </location>
</feature>
<feature type="transmembrane region" description="Helical" evidence="10">
    <location>
        <begin position="139"/>
        <end position="158"/>
    </location>
</feature>
<evidence type="ECO:0000313" key="14">
    <source>
        <dbReference type="Proteomes" id="UP000675781"/>
    </source>
</evidence>
<dbReference type="AlphaFoldDB" id="A0A941EN37"/>
<keyword evidence="10" id="KW-0472">Membrane</keyword>
<dbReference type="Gene3D" id="3.30.565.10">
    <property type="entry name" value="Histidine kinase-like ATPase, C-terminal domain"/>
    <property type="match status" value="1"/>
</dbReference>
<dbReference type="SUPFAM" id="SSF55874">
    <property type="entry name" value="ATPase domain of HSP90 chaperone/DNA topoisomerase II/histidine kinase"/>
    <property type="match status" value="1"/>
</dbReference>
<evidence type="ECO:0000256" key="2">
    <source>
        <dbReference type="ARBA" id="ARBA00012438"/>
    </source>
</evidence>
<evidence type="ECO:0000256" key="9">
    <source>
        <dbReference type="SAM" id="MobiDB-lite"/>
    </source>
</evidence>
<dbReference type="GO" id="GO:0046983">
    <property type="term" value="F:protein dimerization activity"/>
    <property type="evidence" value="ECO:0007669"/>
    <property type="project" value="InterPro"/>
</dbReference>
<feature type="domain" description="Histidine kinase/HSP90-like ATPase" evidence="11">
    <location>
        <begin position="328"/>
        <end position="408"/>
    </location>
</feature>
<feature type="region of interest" description="Disordered" evidence="9">
    <location>
        <begin position="400"/>
        <end position="423"/>
    </location>
</feature>
<dbReference type="Pfam" id="PF07730">
    <property type="entry name" value="HisKA_3"/>
    <property type="match status" value="1"/>
</dbReference>
<evidence type="ECO:0000256" key="3">
    <source>
        <dbReference type="ARBA" id="ARBA00022553"/>
    </source>
</evidence>
<dbReference type="GO" id="GO:0005524">
    <property type="term" value="F:ATP binding"/>
    <property type="evidence" value="ECO:0007669"/>
    <property type="project" value="UniProtKB-KW"/>
</dbReference>
<dbReference type="Proteomes" id="UP000675781">
    <property type="component" value="Unassembled WGS sequence"/>
</dbReference>
<dbReference type="EC" id="2.7.13.3" evidence="2"/>
<evidence type="ECO:0000256" key="10">
    <source>
        <dbReference type="SAM" id="Phobius"/>
    </source>
</evidence>
<evidence type="ECO:0000259" key="11">
    <source>
        <dbReference type="Pfam" id="PF02518"/>
    </source>
</evidence>
<evidence type="ECO:0000256" key="8">
    <source>
        <dbReference type="ARBA" id="ARBA00023012"/>
    </source>
</evidence>
<dbReference type="InterPro" id="IPR003594">
    <property type="entry name" value="HATPase_dom"/>
</dbReference>
<keyword evidence="4" id="KW-0808">Transferase</keyword>
<dbReference type="GO" id="GO:0016020">
    <property type="term" value="C:membrane"/>
    <property type="evidence" value="ECO:0007669"/>
    <property type="project" value="InterPro"/>
</dbReference>
<dbReference type="Gene3D" id="1.20.5.1930">
    <property type="match status" value="1"/>
</dbReference>
<keyword evidence="10" id="KW-0812">Transmembrane</keyword>
<dbReference type="Pfam" id="PF02518">
    <property type="entry name" value="HATPase_c"/>
    <property type="match status" value="1"/>
</dbReference>
<keyword evidence="10" id="KW-1133">Transmembrane helix</keyword>
<dbReference type="EMBL" id="JAGSOG010000049">
    <property type="protein sequence ID" value="MBR7834126.1"/>
    <property type="molecule type" value="Genomic_DNA"/>
</dbReference>
<reference evidence="13" key="1">
    <citation type="submission" date="2021-04" db="EMBL/GenBank/DDBJ databases">
        <title>Genome based classification of Actinospica acidithermotolerans sp. nov., an actinobacterium isolated from an Indonesian hot spring.</title>
        <authorList>
            <person name="Kusuma A.B."/>
            <person name="Putra K.E."/>
            <person name="Nafisah S."/>
            <person name="Loh J."/>
            <person name="Nouioui I."/>
            <person name="Goodfellow M."/>
        </authorList>
    </citation>
    <scope>NUCLEOTIDE SEQUENCE</scope>
    <source>
        <strain evidence="13">CSCA 57</strain>
    </source>
</reference>
<evidence type="ECO:0000256" key="4">
    <source>
        <dbReference type="ARBA" id="ARBA00022679"/>
    </source>
</evidence>
<evidence type="ECO:0000313" key="13">
    <source>
        <dbReference type="EMBL" id="MBR7834126.1"/>
    </source>
</evidence>
<dbReference type="GO" id="GO:0000155">
    <property type="term" value="F:phosphorelay sensor kinase activity"/>
    <property type="evidence" value="ECO:0007669"/>
    <property type="project" value="InterPro"/>
</dbReference>
<accession>A0A941EN37</accession>
<feature type="transmembrane region" description="Helical" evidence="10">
    <location>
        <begin position="60"/>
        <end position="84"/>
    </location>
</feature>
<name>A0A941EN37_9ACTN</name>
<feature type="transmembrane region" description="Helical" evidence="10">
    <location>
        <begin position="165"/>
        <end position="183"/>
    </location>
</feature>
<dbReference type="RefSeq" id="WP_212528647.1">
    <property type="nucleotide sequence ID" value="NZ_JAGSOG010000049.1"/>
</dbReference>
<keyword evidence="6" id="KW-0418">Kinase</keyword>
<dbReference type="PANTHER" id="PTHR24421">
    <property type="entry name" value="NITRATE/NITRITE SENSOR PROTEIN NARX-RELATED"/>
    <property type="match status" value="1"/>
</dbReference>
<dbReference type="PANTHER" id="PTHR24421:SF10">
    <property type="entry name" value="NITRATE_NITRITE SENSOR PROTEIN NARQ"/>
    <property type="match status" value="1"/>
</dbReference>
<organism evidence="13 14">
    <name type="scientific">Actinospica durhamensis</name>
    <dbReference type="NCBI Taxonomy" id="1508375"/>
    <lineage>
        <taxon>Bacteria</taxon>
        <taxon>Bacillati</taxon>
        <taxon>Actinomycetota</taxon>
        <taxon>Actinomycetes</taxon>
        <taxon>Catenulisporales</taxon>
        <taxon>Actinospicaceae</taxon>
        <taxon>Actinospica</taxon>
    </lineage>
</organism>
<evidence type="ECO:0000256" key="7">
    <source>
        <dbReference type="ARBA" id="ARBA00022840"/>
    </source>
</evidence>
<dbReference type="CDD" id="cd16917">
    <property type="entry name" value="HATPase_UhpB-NarQ-NarX-like"/>
    <property type="match status" value="1"/>
</dbReference>
<keyword evidence="3" id="KW-0597">Phosphoprotein</keyword>
<dbReference type="InterPro" id="IPR011712">
    <property type="entry name" value="Sig_transdc_His_kin_sub3_dim/P"/>
</dbReference>
<gene>
    <name evidence="13" type="ORF">KDL01_12690</name>
</gene>
<proteinExistence type="predicted"/>
<keyword evidence="7" id="KW-0067">ATP-binding</keyword>
<comment type="catalytic activity">
    <reaction evidence="1">
        <text>ATP + protein L-histidine = ADP + protein N-phospho-L-histidine.</text>
        <dbReference type="EC" id="2.7.13.3"/>
    </reaction>
</comment>
<evidence type="ECO:0000256" key="6">
    <source>
        <dbReference type="ARBA" id="ARBA00022777"/>
    </source>
</evidence>